<dbReference type="PIRSF" id="PIRSF005901">
    <property type="entry name" value="EF-P"/>
    <property type="match status" value="1"/>
</dbReference>
<evidence type="ECO:0000259" key="10">
    <source>
        <dbReference type="SMART" id="SM00841"/>
    </source>
</evidence>
<evidence type="ECO:0000256" key="2">
    <source>
        <dbReference type="ARBA" id="ARBA00004815"/>
    </source>
</evidence>
<dbReference type="FunFam" id="2.30.30.30:FF:000003">
    <property type="entry name" value="Elongation factor P"/>
    <property type="match status" value="1"/>
</dbReference>
<dbReference type="RefSeq" id="WP_014456576.1">
    <property type="nucleotide sequence ID" value="NC_017098.1"/>
</dbReference>
<comment type="pathway">
    <text evidence="2 7">Protein biosynthesis; polypeptide chain elongation.</text>
</comment>
<feature type="domain" description="Elongation factor P C-terminal" evidence="10">
    <location>
        <begin position="129"/>
        <end position="184"/>
    </location>
</feature>
<sequence>MIKAGAIEKGHCLLIKGDPYLVTEREFVNPGKGAAFSRVKLKNLKTGQVLKETIKTSETVEEADVYDRQVQYLYQDGEAVHVMDTDTYEQFEVPMAGLEEKLQYIKEGETYTLVIWNEQPIDIKLPTKIVYEVTEAPDAVKGDTVTGATKMVTIETGVQVKVPIFIKTGERIMVNTETGEYVERVNS</sequence>
<gene>
    <name evidence="7" type="primary">efp</name>
    <name evidence="12" type="ordered locus">Spiaf_2564</name>
</gene>
<dbReference type="CDD" id="cd05794">
    <property type="entry name" value="S1_EF-P_repeat_2"/>
    <property type="match status" value="1"/>
</dbReference>
<evidence type="ECO:0000256" key="3">
    <source>
        <dbReference type="ARBA" id="ARBA00009479"/>
    </source>
</evidence>
<name>H9UM51_SPIAZ</name>
<dbReference type="Pfam" id="PF09285">
    <property type="entry name" value="Elong-fact-P_C"/>
    <property type="match status" value="1"/>
</dbReference>
<dbReference type="InterPro" id="IPR015365">
    <property type="entry name" value="Elong-fact-P_C"/>
</dbReference>
<keyword evidence="13" id="KW-1185">Reference proteome</keyword>
<protein>
    <recommendedName>
        <fullName evidence="7 8">Elongation factor P</fullName>
        <shortName evidence="7">EF-P</shortName>
    </recommendedName>
</protein>
<dbReference type="SMART" id="SM00841">
    <property type="entry name" value="Elong-fact-P_C"/>
    <property type="match status" value="1"/>
</dbReference>
<dbReference type="PROSITE" id="PS01275">
    <property type="entry name" value="EFP"/>
    <property type="match status" value="1"/>
</dbReference>
<dbReference type="HOGENOM" id="CLU_074944_0_2_12"/>
<dbReference type="EMBL" id="CP003282">
    <property type="protein sequence ID" value="AFG38594.1"/>
    <property type="molecule type" value="Genomic_DNA"/>
</dbReference>
<evidence type="ECO:0000313" key="13">
    <source>
        <dbReference type="Proteomes" id="UP000007383"/>
    </source>
</evidence>
<comment type="similarity">
    <text evidence="3 7 9">Belongs to the elongation factor P family.</text>
</comment>
<dbReference type="FunFam" id="2.40.50.140:FF:000004">
    <property type="entry name" value="Elongation factor P"/>
    <property type="match status" value="1"/>
</dbReference>
<dbReference type="InterPro" id="IPR014722">
    <property type="entry name" value="Rib_uL2_dom2"/>
</dbReference>
<dbReference type="STRING" id="889378.Spiaf_2564"/>
<reference evidence="13" key="1">
    <citation type="journal article" date="2013" name="Stand. Genomic Sci.">
        <title>Complete genome sequence of the halophilic bacterium Spirochaeta africana type strain (Z-7692(T)) from the alkaline Lake Magadi in the East African Rift.</title>
        <authorList>
            <person name="Liolos K."/>
            <person name="Abt B."/>
            <person name="Scheuner C."/>
            <person name="Teshima H."/>
            <person name="Held B."/>
            <person name="Lapidus A."/>
            <person name="Nolan M."/>
            <person name="Lucas S."/>
            <person name="Deshpande S."/>
            <person name="Cheng J.F."/>
            <person name="Tapia R."/>
            <person name="Goodwin L.A."/>
            <person name="Pitluck S."/>
            <person name="Pagani I."/>
            <person name="Ivanova N."/>
            <person name="Mavromatis K."/>
            <person name="Mikhailova N."/>
            <person name="Huntemann M."/>
            <person name="Pati A."/>
            <person name="Chen A."/>
            <person name="Palaniappan K."/>
            <person name="Land M."/>
            <person name="Rohde M."/>
            <person name="Tindall B.J."/>
            <person name="Detter J.C."/>
            <person name="Goker M."/>
            <person name="Bristow J."/>
            <person name="Eisen J.A."/>
            <person name="Markowitz V."/>
            <person name="Hugenholtz P."/>
            <person name="Woyke T."/>
            <person name="Klenk H.P."/>
            <person name="Kyrpides N.C."/>
        </authorList>
    </citation>
    <scope>NUCLEOTIDE SEQUENCE</scope>
    <source>
        <strain evidence="13">ATCC 700263 / DSM 8902 / Z-7692</strain>
    </source>
</reference>
<evidence type="ECO:0000256" key="7">
    <source>
        <dbReference type="HAMAP-Rule" id="MF_00141"/>
    </source>
</evidence>
<dbReference type="GO" id="GO:0005829">
    <property type="term" value="C:cytosol"/>
    <property type="evidence" value="ECO:0007669"/>
    <property type="project" value="UniProtKB-ARBA"/>
</dbReference>
<keyword evidence="6 7" id="KW-0648">Protein biosynthesis</keyword>
<dbReference type="Gene3D" id="2.40.50.140">
    <property type="entry name" value="Nucleic acid-binding proteins"/>
    <property type="match status" value="2"/>
</dbReference>
<dbReference type="Proteomes" id="UP000007383">
    <property type="component" value="Chromosome"/>
</dbReference>
<dbReference type="SUPFAM" id="SSF50249">
    <property type="entry name" value="Nucleic acid-binding proteins"/>
    <property type="match status" value="2"/>
</dbReference>
<dbReference type="UniPathway" id="UPA00345"/>
<feature type="domain" description="Translation elongation factor P/YeiP central" evidence="11">
    <location>
        <begin position="67"/>
        <end position="121"/>
    </location>
</feature>
<comment type="function">
    <text evidence="7">Involved in peptide bond synthesis. Stimulates efficient translation and peptide-bond synthesis on native or reconstituted 70S ribosomes in vitro. Probably functions indirectly by altering the affinity of the ribosome for aminoacyl-tRNA, thus increasing their reactivity as acceptors for peptidyl transferase.</text>
</comment>
<dbReference type="InterPro" id="IPR001059">
    <property type="entry name" value="Transl_elong_P/YeiP_cen"/>
</dbReference>
<evidence type="ECO:0000256" key="6">
    <source>
        <dbReference type="ARBA" id="ARBA00022917"/>
    </source>
</evidence>
<dbReference type="SMART" id="SM01185">
    <property type="entry name" value="EFP"/>
    <property type="match status" value="1"/>
</dbReference>
<keyword evidence="4 7" id="KW-0963">Cytoplasm</keyword>
<accession>H9UM51</accession>
<dbReference type="NCBIfam" id="TIGR00038">
    <property type="entry name" value="efp"/>
    <property type="match status" value="1"/>
</dbReference>
<dbReference type="Gene3D" id="2.30.30.30">
    <property type="match status" value="1"/>
</dbReference>
<dbReference type="PANTHER" id="PTHR30053">
    <property type="entry name" value="ELONGATION FACTOR P"/>
    <property type="match status" value="1"/>
</dbReference>
<dbReference type="GO" id="GO:0043043">
    <property type="term" value="P:peptide biosynthetic process"/>
    <property type="evidence" value="ECO:0007669"/>
    <property type="project" value="InterPro"/>
</dbReference>
<dbReference type="InterPro" id="IPR011768">
    <property type="entry name" value="Transl_elongation_fac_P"/>
</dbReference>
<dbReference type="SUPFAM" id="SSF50104">
    <property type="entry name" value="Translation proteins SH3-like domain"/>
    <property type="match status" value="1"/>
</dbReference>
<evidence type="ECO:0000256" key="9">
    <source>
        <dbReference type="RuleBase" id="RU004389"/>
    </source>
</evidence>
<dbReference type="PANTHER" id="PTHR30053:SF14">
    <property type="entry name" value="TRANSLATION ELONGATION FACTOR KOW-LIKE DOMAIN-CONTAINING PROTEIN"/>
    <property type="match status" value="1"/>
</dbReference>
<proteinExistence type="inferred from homology"/>
<dbReference type="InterPro" id="IPR008991">
    <property type="entry name" value="Translation_prot_SH3-like_sf"/>
</dbReference>
<comment type="subcellular location">
    <subcellularLocation>
        <location evidence="1 7">Cytoplasm</location>
    </subcellularLocation>
</comment>
<dbReference type="Pfam" id="PF01132">
    <property type="entry name" value="EFP"/>
    <property type="match status" value="1"/>
</dbReference>
<dbReference type="Pfam" id="PF08207">
    <property type="entry name" value="EFP_N"/>
    <property type="match status" value="1"/>
</dbReference>
<dbReference type="KEGG" id="sfc:Spiaf_2564"/>
<dbReference type="OrthoDB" id="9801844at2"/>
<evidence type="ECO:0000256" key="4">
    <source>
        <dbReference type="ARBA" id="ARBA00022490"/>
    </source>
</evidence>
<evidence type="ECO:0000256" key="5">
    <source>
        <dbReference type="ARBA" id="ARBA00022768"/>
    </source>
</evidence>
<dbReference type="CDD" id="cd04470">
    <property type="entry name" value="S1_EF-P_repeat_1"/>
    <property type="match status" value="1"/>
</dbReference>
<organism evidence="12 13">
    <name type="scientific">Spirochaeta africana (strain ATCC 700263 / DSM 8902 / Z-7692)</name>
    <dbReference type="NCBI Taxonomy" id="889378"/>
    <lineage>
        <taxon>Bacteria</taxon>
        <taxon>Pseudomonadati</taxon>
        <taxon>Spirochaetota</taxon>
        <taxon>Spirochaetia</taxon>
        <taxon>Spirochaetales</taxon>
        <taxon>Spirochaetaceae</taxon>
        <taxon>Spirochaeta</taxon>
    </lineage>
</organism>
<dbReference type="NCBIfam" id="NF001810">
    <property type="entry name" value="PRK00529.1"/>
    <property type="match status" value="1"/>
</dbReference>
<dbReference type="InterPro" id="IPR013185">
    <property type="entry name" value="Transl_elong_KOW-like"/>
</dbReference>
<dbReference type="AlphaFoldDB" id="H9UM51"/>
<dbReference type="InterPro" id="IPR020599">
    <property type="entry name" value="Transl_elong_fac_P/YeiP"/>
</dbReference>
<evidence type="ECO:0000259" key="11">
    <source>
        <dbReference type="SMART" id="SM01185"/>
    </source>
</evidence>
<dbReference type="FunFam" id="2.40.50.140:FF:000009">
    <property type="entry name" value="Elongation factor P"/>
    <property type="match status" value="1"/>
</dbReference>
<evidence type="ECO:0000256" key="8">
    <source>
        <dbReference type="NCBIfam" id="TIGR00038"/>
    </source>
</evidence>
<dbReference type="InterPro" id="IPR013852">
    <property type="entry name" value="Transl_elong_P/YeiP_CS"/>
</dbReference>
<dbReference type="PATRIC" id="fig|889378.3.peg.2540"/>
<keyword evidence="5 7" id="KW-0251">Elongation factor</keyword>
<evidence type="ECO:0000313" key="12">
    <source>
        <dbReference type="EMBL" id="AFG38594.1"/>
    </source>
</evidence>
<dbReference type="eggNOG" id="COG0231">
    <property type="taxonomic scope" value="Bacteria"/>
</dbReference>
<evidence type="ECO:0000256" key="1">
    <source>
        <dbReference type="ARBA" id="ARBA00004496"/>
    </source>
</evidence>
<dbReference type="GO" id="GO:0003746">
    <property type="term" value="F:translation elongation factor activity"/>
    <property type="evidence" value="ECO:0007669"/>
    <property type="project" value="UniProtKB-UniRule"/>
</dbReference>
<dbReference type="InterPro" id="IPR012340">
    <property type="entry name" value="NA-bd_OB-fold"/>
</dbReference>
<dbReference type="HAMAP" id="MF_00141">
    <property type="entry name" value="EF_P"/>
    <property type="match status" value="1"/>
</dbReference>